<reference evidence="2" key="1">
    <citation type="submission" date="2021-02" db="EMBL/GenBank/DDBJ databases">
        <authorList>
            <person name="Nowell W R."/>
        </authorList>
    </citation>
    <scope>NUCLEOTIDE SEQUENCE</scope>
    <source>
        <strain evidence="2">Ploen Becks lab</strain>
    </source>
</reference>
<evidence type="ECO:0000313" key="2">
    <source>
        <dbReference type="EMBL" id="CAF0880775.1"/>
    </source>
</evidence>
<keyword evidence="3" id="KW-1185">Reference proteome</keyword>
<dbReference type="Proteomes" id="UP000663879">
    <property type="component" value="Unassembled WGS sequence"/>
</dbReference>
<name>A0A813Y8Z0_9BILA</name>
<sequence>MNHSRVINKCLKYLNATFAVLMIVVLSLNIEQIFHNKRISNLDSVNSSHLRESLNICRRCQIEAIQTLTSLNIEGAFLSTVLASYSIVFAFKNEMFRLHYKWLIPGCLISAILTCVYFIIVITTRISSECLNNKKLELLWECDADFYYSMEHKVIPLSILMLVCIPQFIARSFSLLAEKCVRKDSKNGICNSWYSVEMDKEPSRPYLKRKISFEINSDLKPHNEMNILQRSPVIFGFRELPVDCPFDETSDKINLPKIEFFNDESDLLIDTENSDQIVANNMKPNVKFSNSKRLFVRNSSLSTISEERTFATMTEMSEAKPDINPSSLVCSVINDFQEKATFMNEIIHVFQPSSKGGCFSRNVPIRLTSPRKSFSPINSPISIRSSSTTSPEFEFDLTNNLERSLLVSNIILAKKIRFVKRLKIRIETKKGKKISKNREFKLNRHSPLSSLNRKSLKKKKFLSFNSIQGKEFRKSIGEVNFGLNVSGEKVDLQKEVQKIPNINNIQSIQPVFF</sequence>
<proteinExistence type="predicted"/>
<organism evidence="2 3">
    <name type="scientific">Brachionus calyciflorus</name>
    <dbReference type="NCBI Taxonomy" id="104777"/>
    <lineage>
        <taxon>Eukaryota</taxon>
        <taxon>Metazoa</taxon>
        <taxon>Spiralia</taxon>
        <taxon>Gnathifera</taxon>
        <taxon>Rotifera</taxon>
        <taxon>Eurotatoria</taxon>
        <taxon>Monogononta</taxon>
        <taxon>Pseudotrocha</taxon>
        <taxon>Ploima</taxon>
        <taxon>Brachionidae</taxon>
        <taxon>Brachionus</taxon>
    </lineage>
</organism>
<dbReference type="OrthoDB" id="10585629at2759"/>
<keyword evidence="1" id="KW-0812">Transmembrane</keyword>
<dbReference type="EMBL" id="CAJNOC010001643">
    <property type="protein sequence ID" value="CAF0880775.1"/>
    <property type="molecule type" value="Genomic_DNA"/>
</dbReference>
<accession>A0A813Y8Z0</accession>
<keyword evidence="1" id="KW-1133">Transmembrane helix</keyword>
<dbReference type="AlphaFoldDB" id="A0A813Y8Z0"/>
<protein>
    <submittedName>
        <fullName evidence="2">Uncharacterized protein</fullName>
    </submittedName>
</protein>
<feature type="transmembrane region" description="Helical" evidence="1">
    <location>
        <begin position="103"/>
        <end position="126"/>
    </location>
</feature>
<comment type="caution">
    <text evidence="2">The sequence shown here is derived from an EMBL/GenBank/DDBJ whole genome shotgun (WGS) entry which is preliminary data.</text>
</comment>
<gene>
    <name evidence="2" type="ORF">OXX778_LOCUS10402</name>
</gene>
<evidence type="ECO:0000313" key="3">
    <source>
        <dbReference type="Proteomes" id="UP000663879"/>
    </source>
</evidence>
<evidence type="ECO:0000256" key="1">
    <source>
        <dbReference type="SAM" id="Phobius"/>
    </source>
</evidence>
<feature type="transmembrane region" description="Helical" evidence="1">
    <location>
        <begin position="73"/>
        <end position="91"/>
    </location>
</feature>
<feature type="transmembrane region" description="Helical" evidence="1">
    <location>
        <begin position="12"/>
        <end position="30"/>
    </location>
</feature>
<keyword evidence="1" id="KW-0472">Membrane</keyword>